<feature type="active site" description="Proton acceptor" evidence="4 5">
    <location>
        <position position="160"/>
    </location>
</feature>
<dbReference type="CDD" id="cd02440">
    <property type="entry name" value="AdoMet_MTases"/>
    <property type="match status" value="1"/>
</dbReference>
<dbReference type="RefSeq" id="WP_185000930.1">
    <property type="nucleotide sequence ID" value="NZ_BAAAUI010000018.1"/>
</dbReference>
<feature type="binding site" evidence="4">
    <location>
        <position position="90"/>
    </location>
    <ligand>
        <name>spermidine</name>
        <dbReference type="ChEBI" id="CHEBI:57834"/>
    </ligand>
</feature>
<keyword evidence="2 4" id="KW-0808">Transferase</keyword>
<keyword evidence="4" id="KW-0745">Spermidine biosynthesis</keyword>
<dbReference type="Proteomes" id="UP000533598">
    <property type="component" value="Unassembled WGS sequence"/>
</dbReference>
<proteinExistence type="inferred from homology"/>
<evidence type="ECO:0000256" key="1">
    <source>
        <dbReference type="ARBA" id="ARBA00007867"/>
    </source>
</evidence>
<dbReference type="InterPro" id="IPR029063">
    <property type="entry name" value="SAM-dependent_MTases_sf"/>
</dbReference>
<dbReference type="PANTHER" id="PTHR43317">
    <property type="entry name" value="THERMOSPERMINE SYNTHASE ACAULIS5"/>
    <property type="match status" value="1"/>
</dbReference>
<sequence>MKPLWDKQIEEYLGPAECHVHAVRSVLVTGRTARQGFEIVELGGYGRAMVIEGRVQSTEADEAAYHEALLLPGYCLLPHTRRVLCLGGANGGVLHRLCAMPELTSVVQLDIDPELHRHSLTHLPHMHRGAQLDPRCRLEFGDPRTLLGQQPGGFDLVLADLPDAVEGSPTPALFTREFYRQIKARLGPHGVFVTQAGAASFLDPEFFASVAHTLRSVFRHVLPYTLTVPAYGIPWGFVLASDGLDPATLTEELIERRLAELKAEPECYDAATHRHMTALPLRLRRALAAAGRVISDADTLAVRV</sequence>
<evidence type="ECO:0000313" key="8">
    <source>
        <dbReference type="Proteomes" id="UP000533598"/>
    </source>
</evidence>
<accession>A0A7W7C5E7</accession>
<dbReference type="InterPro" id="IPR001045">
    <property type="entry name" value="Spermi_synthase"/>
</dbReference>
<dbReference type="InterPro" id="IPR030374">
    <property type="entry name" value="PABS"/>
</dbReference>
<evidence type="ECO:0000259" key="6">
    <source>
        <dbReference type="PROSITE" id="PS51006"/>
    </source>
</evidence>
<dbReference type="HAMAP" id="MF_00198">
    <property type="entry name" value="Spermidine_synth"/>
    <property type="match status" value="1"/>
</dbReference>
<dbReference type="EMBL" id="JACHMH010000001">
    <property type="protein sequence ID" value="MBB4674862.1"/>
    <property type="molecule type" value="Genomic_DNA"/>
</dbReference>
<evidence type="ECO:0000256" key="3">
    <source>
        <dbReference type="ARBA" id="ARBA00023115"/>
    </source>
</evidence>
<dbReference type="InterPro" id="IPR037163">
    <property type="entry name" value="Spermidine_synt_N_sf"/>
</dbReference>
<dbReference type="PROSITE" id="PS51006">
    <property type="entry name" value="PABS_2"/>
    <property type="match status" value="1"/>
</dbReference>
<dbReference type="GO" id="GO:0010487">
    <property type="term" value="F:thermospermine synthase activity"/>
    <property type="evidence" value="ECO:0007669"/>
    <property type="project" value="UniProtKB-ARBA"/>
</dbReference>
<comment type="subunit">
    <text evidence="4">Homodimer or homotetramer.</text>
</comment>
<evidence type="ECO:0000256" key="4">
    <source>
        <dbReference type="HAMAP-Rule" id="MF_00198"/>
    </source>
</evidence>
<dbReference type="UniPathway" id="UPA00248">
    <property type="reaction ID" value="UER00314"/>
</dbReference>
<name>A0A7W7C5E7_9PSEU</name>
<feature type="binding site" evidence="4">
    <location>
        <position position="110"/>
    </location>
    <ligand>
        <name>S-methyl-5'-thioadenosine</name>
        <dbReference type="ChEBI" id="CHEBI:17509"/>
    </ligand>
</feature>
<dbReference type="PANTHER" id="PTHR43317:SF1">
    <property type="entry name" value="THERMOSPERMINE SYNTHASE ACAULIS5"/>
    <property type="match status" value="1"/>
</dbReference>
<protein>
    <recommendedName>
        <fullName evidence="4">Polyamine aminopropyltransferase</fullName>
    </recommendedName>
    <alternativeName>
        <fullName evidence="4">Putrescine aminopropyltransferase</fullName>
        <shortName evidence="4">PAPT</shortName>
    </alternativeName>
    <alternativeName>
        <fullName evidence="4">Spermidine synthase</fullName>
        <shortName evidence="4">SPDS</shortName>
        <shortName evidence="4">SPDSY</shortName>
        <ecNumber evidence="4">2.5.1.16</ecNumber>
    </alternativeName>
</protein>
<evidence type="ECO:0000313" key="7">
    <source>
        <dbReference type="EMBL" id="MBB4674862.1"/>
    </source>
</evidence>
<reference evidence="7 8" key="1">
    <citation type="submission" date="2020-08" db="EMBL/GenBank/DDBJ databases">
        <title>Sequencing the genomes of 1000 actinobacteria strains.</title>
        <authorList>
            <person name="Klenk H.-P."/>
        </authorList>
    </citation>
    <scope>NUCLEOTIDE SEQUENCE [LARGE SCALE GENOMIC DNA]</scope>
    <source>
        <strain evidence="7 8">DSM 44230</strain>
    </source>
</reference>
<gene>
    <name evidence="4" type="primary">speE</name>
    <name evidence="7" type="ORF">HNR67_000980</name>
</gene>
<dbReference type="Gene3D" id="2.30.140.10">
    <property type="entry name" value="Spermidine synthase, tetramerisation domain"/>
    <property type="match status" value="1"/>
</dbReference>
<evidence type="ECO:0000256" key="5">
    <source>
        <dbReference type="PROSITE-ProRule" id="PRU00354"/>
    </source>
</evidence>
<keyword evidence="3 4" id="KW-0620">Polyamine biosynthesis</keyword>
<feature type="domain" description="PABS" evidence="6">
    <location>
        <begin position="3"/>
        <end position="242"/>
    </location>
</feature>
<keyword evidence="8" id="KW-1185">Reference proteome</keyword>
<evidence type="ECO:0000256" key="2">
    <source>
        <dbReference type="ARBA" id="ARBA00022679"/>
    </source>
</evidence>
<feature type="binding site" evidence="4">
    <location>
        <position position="35"/>
    </location>
    <ligand>
        <name>S-methyl-5'-thioadenosine</name>
        <dbReference type="ChEBI" id="CHEBI:17509"/>
    </ligand>
</feature>
<dbReference type="EC" id="2.5.1.16" evidence="4"/>
<feature type="binding site" evidence="4">
    <location>
        <position position="66"/>
    </location>
    <ligand>
        <name>spermidine</name>
        <dbReference type="ChEBI" id="CHEBI:57834"/>
    </ligand>
</feature>
<comment type="catalytic activity">
    <reaction evidence="4">
        <text>S-adenosyl 3-(methylsulfanyl)propylamine + putrescine = S-methyl-5'-thioadenosine + spermidine + H(+)</text>
        <dbReference type="Rhea" id="RHEA:12721"/>
        <dbReference type="ChEBI" id="CHEBI:15378"/>
        <dbReference type="ChEBI" id="CHEBI:17509"/>
        <dbReference type="ChEBI" id="CHEBI:57443"/>
        <dbReference type="ChEBI" id="CHEBI:57834"/>
        <dbReference type="ChEBI" id="CHEBI:326268"/>
        <dbReference type="EC" id="2.5.1.16"/>
    </reaction>
</comment>
<organism evidence="7 8">
    <name type="scientific">Crossiella cryophila</name>
    <dbReference type="NCBI Taxonomy" id="43355"/>
    <lineage>
        <taxon>Bacteria</taxon>
        <taxon>Bacillati</taxon>
        <taxon>Actinomycetota</taxon>
        <taxon>Actinomycetes</taxon>
        <taxon>Pseudonocardiales</taxon>
        <taxon>Pseudonocardiaceae</taxon>
        <taxon>Crossiella</taxon>
    </lineage>
</organism>
<dbReference type="SUPFAM" id="SSF53335">
    <property type="entry name" value="S-adenosyl-L-methionine-dependent methyltransferases"/>
    <property type="match status" value="1"/>
</dbReference>
<dbReference type="AlphaFoldDB" id="A0A7W7C5E7"/>
<dbReference type="GO" id="GO:0008295">
    <property type="term" value="P:spermidine biosynthetic process"/>
    <property type="evidence" value="ECO:0007669"/>
    <property type="project" value="UniProtKB-UniRule"/>
</dbReference>
<dbReference type="Gene3D" id="3.40.50.150">
    <property type="entry name" value="Vaccinia Virus protein VP39"/>
    <property type="match status" value="1"/>
</dbReference>
<dbReference type="Pfam" id="PF01564">
    <property type="entry name" value="Spermine_synth"/>
    <property type="match status" value="1"/>
</dbReference>
<comment type="caution">
    <text evidence="4">Lacks conserved residue(s) required for the propagation of feature annotation.</text>
</comment>
<comment type="similarity">
    <text evidence="1 4">Belongs to the spermidine/spermine synthase family.</text>
</comment>
<comment type="function">
    <text evidence="4">Catalyzes the irreversible transfer of a propylamine group from the amino donor S-adenosylmethioninamine (decarboxy-AdoMet) to putrescine (1,4-diaminobutane) to yield spermidine.</text>
</comment>
<comment type="caution">
    <text evidence="7">The sequence shown here is derived from an EMBL/GenBank/DDBJ whole genome shotgun (WGS) entry which is preliminary data.</text>
</comment>
<comment type="pathway">
    <text evidence="4">Amine and polyamine biosynthesis; spermidine biosynthesis; spermidine from putrescine: step 1/1.</text>
</comment>
<feature type="binding site" evidence="4">
    <location>
        <position position="169"/>
    </location>
    <ligand>
        <name>S-methyl-5'-thioadenosine</name>
        <dbReference type="ChEBI" id="CHEBI:17509"/>
    </ligand>
</feature>
<dbReference type="GO" id="GO:0004766">
    <property type="term" value="F:spermidine synthase activity"/>
    <property type="evidence" value="ECO:0007669"/>
    <property type="project" value="UniProtKB-UniRule"/>
</dbReference>